<reference evidence="1 2" key="1">
    <citation type="journal article" date="2022" name="bioRxiv">
        <title>Genomics of Preaxostyla Flagellates Illuminates Evolutionary Transitions and the Path Towards Mitochondrial Loss.</title>
        <authorList>
            <person name="Novak L.V.F."/>
            <person name="Treitli S.C."/>
            <person name="Pyrih J."/>
            <person name="Halakuc P."/>
            <person name="Pipaliya S.V."/>
            <person name="Vacek V."/>
            <person name="Brzon O."/>
            <person name="Soukal P."/>
            <person name="Eme L."/>
            <person name="Dacks J.B."/>
            <person name="Karnkowska A."/>
            <person name="Elias M."/>
            <person name="Hampl V."/>
        </authorList>
    </citation>
    <scope>NUCLEOTIDE SEQUENCE [LARGE SCALE GENOMIC DNA]</scope>
    <source>
        <strain evidence="1">NAU3</strain>
        <tissue evidence="1">Gut</tissue>
    </source>
</reference>
<dbReference type="Proteomes" id="UP001281761">
    <property type="component" value="Unassembled WGS sequence"/>
</dbReference>
<evidence type="ECO:0000313" key="1">
    <source>
        <dbReference type="EMBL" id="KAK2959035.1"/>
    </source>
</evidence>
<protein>
    <submittedName>
        <fullName evidence="1">Uncharacterized protein</fullName>
    </submittedName>
</protein>
<dbReference type="EMBL" id="JARBJD010000033">
    <property type="protein sequence ID" value="KAK2959035.1"/>
    <property type="molecule type" value="Genomic_DNA"/>
</dbReference>
<name>A0ABQ9Y5L1_9EUKA</name>
<keyword evidence="2" id="KW-1185">Reference proteome</keyword>
<accession>A0ABQ9Y5L1</accession>
<gene>
    <name evidence="1" type="ORF">BLNAU_6051</name>
</gene>
<evidence type="ECO:0000313" key="2">
    <source>
        <dbReference type="Proteomes" id="UP001281761"/>
    </source>
</evidence>
<sequence length="179" mass="21435">MRLTRFLSQMTSPAEDDEDDEIYEEHLQLARVFVFEPAKKYIIFLFHNWDNLILDETDLPRLDISLCMVHFHVENIEIDSDEHDAEFVSELVRWEVGQMVDLEIEIHFVQIFEHVLNRTLVWDREKPERQKRREVLLREEGWDDAFELRVVGIEVEAPEDVKDLASLFRILSSFNSDLF</sequence>
<organism evidence="1 2">
    <name type="scientific">Blattamonas nauphoetae</name>
    <dbReference type="NCBI Taxonomy" id="2049346"/>
    <lineage>
        <taxon>Eukaryota</taxon>
        <taxon>Metamonada</taxon>
        <taxon>Preaxostyla</taxon>
        <taxon>Oxymonadida</taxon>
        <taxon>Blattamonas</taxon>
    </lineage>
</organism>
<proteinExistence type="predicted"/>
<comment type="caution">
    <text evidence="1">The sequence shown here is derived from an EMBL/GenBank/DDBJ whole genome shotgun (WGS) entry which is preliminary data.</text>
</comment>